<feature type="domain" description="Response regulatory" evidence="9">
    <location>
        <begin position="22"/>
        <end position="138"/>
    </location>
</feature>
<dbReference type="Gene3D" id="3.40.50.2300">
    <property type="match status" value="1"/>
</dbReference>
<dbReference type="InterPro" id="IPR011006">
    <property type="entry name" value="CheY-like_superfamily"/>
</dbReference>
<protein>
    <submittedName>
        <fullName evidence="12 13">Two-component response regulator ARR14 isoform X1</fullName>
    </submittedName>
</protein>
<dbReference type="PROSITE" id="PS51294">
    <property type="entry name" value="HTH_MYB"/>
    <property type="match status" value="1"/>
</dbReference>
<dbReference type="PANTHER" id="PTHR43874:SF58">
    <property type="entry name" value="TWO-COMPONENT RESPONSE REGULATOR-LIKE APRR8-RELATED"/>
    <property type="match status" value="1"/>
</dbReference>
<proteinExistence type="predicted"/>
<organism evidence="14">
    <name type="scientific">Cicer arietinum</name>
    <name type="common">Chickpea</name>
    <name type="synonym">Garbanzo</name>
    <dbReference type="NCBI Taxonomy" id="3827"/>
    <lineage>
        <taxon>Eukaryota</taxon>
        <taxon>Viridiplantae</taxon>
        <taxon>Streptophyta</taxon>
        <taxon>Embryophyta</taxon>
        <taxon>Tracheophyta</taxon>
        <taxon>Spermatophyta</taxon>
        <taxon>Magnoliopsida</taxon>
        <taxon>eudicotyledons</taxon>
        <taxon>Gunneridae</taxon>
        <taxon>Pentapetalae</taxon>
        <taxon>rosids</taxon>
        <taxon>fabids</taxon>
        <taxon>Fabales</taxon>
        <taxon>Fabaceae</taxon>
        <taxon>Papilionoideae</taxon>
        <taxon>50 kb inversion clade</taxon>
        <taxon>NPAAA clade</taxon>
        <taxon>Hologalegina</taxon>
        <taxon>IRL clade</taxon>
        <taxon>Cicereae</taxon>
        <taxon>Cicer</taxon>
    </lineage>
</organism>
<keyword evidence="7" id="KW-0539">Nucleus</keyword>
<dbReference type="CDD" id="cd17584">
    <property type="entry name" value="REC_typeB_ARR-like"/>
    <property type="match status" value="1"/>
</dbReference>
<evidence type="ECO:0000259" key="9">
    <source>
        <dbReference type="PROSITE" id="PS50110"/>
    </source>
</evidence>
<dbReference type="InterPro" id="IPR045279">
    <property type="entry name" value="ARR-like"/>
</dbReference>
<evidence type="ECO:0000313" key="14">
    <source>
        <dbReference type="RefSeq" id="XP_004510874.1"/>
    </source>
</evidence>
<dbReference type="RefSeq" id="XP_012574197.1">
    <property type="nucleotide sequence ID" value="XM_012718743.2"/>
</dbReference>
<dbReference type="Proteomes" id="UP000087171">
    <property type="component" value="Chromosome Ca7"/>
</dbReference>
<dbReference type="Pfam" id="PF00249">
    <property type="entry name" value="Myb_DNA-binding"/>
    <property type="match status" value="1"/>
</dbReference>
<reference evidence="12 13" key="2">
    <citation type="submission" date="2023-09" db="UniProtKB">
        <authorList>
            <consortium name="RefSeq"/>
        </authorList>
    </citation>
    <scope>IDENTIFICATION</scope>
    <source>
        <tissue evidence="12 13">Etiolated seedlings</tissue>
    </source>
</reference>
<evidence type="ECO:0000256" key="4">
    <source>
        <dbReference type="ARBA" id="ARBA00023015"/>
    </source>
</evidence>
<dbReference type="RefSeq" id="XP_004510874.1">
    <property type="nucleotide sequence ID" value="XM_004510817.3"/>
</dbReference>
<keyword evidence="5" id="KW-0010">Activator</keyword>
<evidence type="ECO:0000256" key="6">
    <source>
        <dbReference type="ARBA" id="ARBA00023163"/>
    </source>
</evidence>
<sequence length="444" mass="50062">MESYEFQSAELRTYEGPVAGVKVLVVDANSACRAIVSKMLLSIGYEVMTATLASEALSIIRDKKNEVNLVLVEAQLPDMEIYDLTEKMREISDVPSFIITSYDDDIPSISRALSTGAKLCYRKPVKFSDLQGLWRFAVWNRYEPIFMEEVPGFWWYSSEVTMANNGLECRSSMHIGESSLHNANCKEQEFLDKDNSALSKRKRRTWTDDLHRKFLEAVEIAGINARPKKIFQLMDVEGLTKESVSNYLQKYRQSMKLRANAMEQHMNGYVSLTKNSRGKRPLFSEQQGVTDNPAISPKDLSNCMHVQVLDTSAYFSSLESSSSQEPPFGQNPPCLSLEKLGQELDLSTLLAFDTRENFFPSLPIALLPPLNEKDIEIYGGEGKIYEIFYAKGAQQFTDEDLNMWLSTIPGTNMQVIYLCVRVCARAVSMNNLNNDANAEAVADA</sequence>
<dbReference type="GO" id="GO:0003677">
    <property type="term" value="F:DNA binding"/>
    <property type="evidence" value="ECO:0007669"/>
    <property type="project" value="InterPro"/>
</dbReference>
<dbReference type="InterPro" id="IPR017930">
    <property type="entry name" value="Myb_dom"/>
</dbReference>
<dbReference type="SUPFAM" id="SSF52172">
    <property type="entry name" value="CheY-like"/>
    <property type="match status" value="1"/>
</dbReference>
<evidence type="ECO:0000256" key="5">
    <source>
        <dbReference type="ARBA" id="ARBA00023159"/>
    </source>
</evidence>
<evidence type="ECO:0000256" key="2">
    <source>
        <dbReference type="ARBA" id="ARBA00022553"/>
    </source>
</evidence>
<keyword evidence="6" id="KW-0804">Transcription</keyword>
<dbReference type="Pfam" id="PF00072">
    <property type="entry name" value="Response_reg"/>
    <property type="match status" value="1"/>
</dbReference>
<dbReference type="GO" id="GO:0009736">
    <property type="term" value="P:cytokinin-activated signaling pathway"/>
    <property type="evidence" value="ECO:0007669"/>
    <property type="project" value="InterPro"/>
</dbReference>
<dbReference type="GeneID" id="101510763"/>
<dbReference type="OrthoDB" id="1420446at2759"/>
<accession>A0A1S2YW54</accession>
<evidence type="ECO:0000256" key="8">
    <source>
        <dbReference type="PROSITE-ProRule" id="PRU00169"/>
    </source>
</evidence>
<dbReference type="SUPFAM" id="SSF46689">
    <property type="entry name" value="Homeodomain-like"/>
    <property type="match status" value="1"/>
</dbReference>
<dbReference type="AlphaFoldDB" id="A0A1S2YW54"/>
<evidence type="ECO:0000313" key="11">
    <source>
        <dbReference type="Proteomes" id="UP000087171"/>
    </source>
</evidence>
<dbReference type="RefSeq" id="XP_004510872.1">
    <property type="nucleotide sequence ID" value="XM_004510815.3"/>
</dbReference>
<dbReference type="InterPro" id="IPR001005">
    <property type="entry name" value="SANT/Myb"/>
</dbReference>
<dbReference type="PANTHER" id="PTHR43874">
    <property type="entry name" value="TWO-COMPONENT RESPONSE REGULATOR"/>
    <property type="match status" value="1"/>
</dbReference>
<evidence type="ECO:0000256" key="1">
    <source>
        <dbReference type="ARBA" id="ARBA00004123"/>
    </source>
</evidence>
<dbReference type="eggNOG" id="KOG1601">
    <property type="taxonomic scope" value="Eukaryota"/>
</dbReference>
<dbReference type="RefSeq" id="XP_004510873.1">
    <property type="nucleotide sequence ID" value="XM_004510816.3"/>
</dbReference>
<dbReference type="InterPro" id="IPR006447">
    <property type="entry name" value="Myb_dom_plants"/>
</dbReference>
<comment type="subcellular location">
    <subcellularLocation>
        <location evidence="1">Nucleus</location>
    </subcellularLocation>
</comment>
<dbReference type="InterPro" id="IPR009057">
    <property type="entry name" value="Homeodomain-like_sf"/>
</dbReference>
<comment type="caution">
    <text evidence="8">Lacks conserved residue(s) required for the propagation of feature annotation.</text>
</comment>
<name>A0A1S2YW54_CICAR</name>
<dbReference type="PaxDb" id="3827-XP_004510871.1"/>
<dbReference type="RefSeq" id="XP_073219888.1">
    <property type="nucleotide sequence ID" value="XM_073363787.1"/>
</dbReference>
<gene>
    <name evidence="12 13 14 15" type="primary">LOC101510763</name>
</gene>
<dbReference type="GO" id="GO:0000160">
    <property type="term" value="P:phosphorelay signal transduction system"/>
    <property type="evidence" value="ECO:0007669"/>
    <property type="project" value="UniProtKB-KW"/>
</dbReference>
<evidence type="ECO:0000313" key="12">
    <source>
        <dbReference type="RefSeq" id="XP_004510872.1"/>
    </source>
</evidence>
<dbReference type="PROSITE" id="PS50110">
    <property type="entry name" value="RESPONSE_REGULATORY"/>
    <property type="match status" value="1"/>
</dbReference>
<evidence type="ECO:0000256" key="7">
    <source>
        <dbReference type="ARBA" id="ARBA00023242"/>
    </source>
</evidence>
<reference evidence="11" key="1">
    <citation type="journal article" date="2013" name="Nat. Biotechnol.">
        <title>Draft genome sequence of chickpea (Cicer arietinum) provides a resource for trait improvement.</title>
        <authorList>
            <person name="Varshney R.K."/>
            <person name="Song C."/>
            <person name="Saxena R.K."/>
            <person name="Azam S."/>
            <person name="Yu S."/>
            <person name="Sharpe A.G."/>
            <person name="Cannon S."/>
            <person name="Baek J."/>
            <person name="Rosen B.D."/>
            <person name="Tar'an B."/>
            <person name="Millan T."/>
            <person name="Zhang X."/>
            <person name="Ramsay L.D."/>
            <person name="Iwata A."/>
            <person name="Wang Y."/>
            <person name="Nelson W."/>
            <person name="Farmer A.D."/>
            <person name="Gaur P.M."/>
            <person name="Soderlund C."/>
            <person name="Penmetsa R.V."/>
            <person name="Xu C."/>
            <person name="Bharti A.K."/>
            <person name="He W."/>
            <person name="Winter P."/>
            <person name="Zhao S."/>
            <person name="Hane J.K."/>
            <person name="Carrasquilla-Garcia N."/>
            <person name="Condie J.A."/>
            <person name="Upadhyaya H.D."/>
            <person name="Luo M.C."/>
            <person name="Thudi M."/>
            <person name="Gowda C.L."/>
            <person name="Singh N.P."/>
            <person name="Lichtenzveig J."/>
            <person name="Gali K.K."/>
            <person name="Rubio J."/>
            <person name="Nadarajan N."/>
            <person name="Dolezel J."/>
            <person name="Bansal K.C."/>
            <person name="Xu X."/>
            <person name="Edwards D."/>
            <person name="Zhang G."/>
            <person name="Kahl G."/>
            <person name="Gil J."/>
            <person name="Singh K.B."/>
            <person name="Datta S.K."/>
            <person name="Jackson S.A."/>
            <person name="Wang J."/>
            <person name="Cook D.R."/>
        </authorList>
    </citation>
    <scope>NUCLEOTIDE SEQUENCE [LARGE SCALE GENOMIC DNA]</scope>
    <source>
        <strain evidence="11">cv. CDC Frontier</strain>
    </source>
</reference>
<keyword evidence="3" id="KW-0902">Two-component regulatory system</keyword>
<keyword evidence="11" id="KW-1185">Reference proteome</keyword>
<evidence type="ECO:0000259" key="10">
    <source>
        <dbReference type="PROSITE" id="PS51294"/>
    </source>
</evidence>
<evidence type="ECO:0000313" key="15">
    <source>
        <dbReference type="RefSeq" id="XP_012574197.1"/>
    </source>
</evidence>
<dbReference type="Gene3D" id="1.10.10.60">
    <property type="entry name" value="Homeodomain-like"/>
    <property type="match status" value="1"/>
</dbReference>
<dbReference type="NCBIfam" id="TIGR01557">
    <property type="entry name" value="myb_SHAQKYF"/>
    <property type="match status" value="1"/>
</dbReference>
<dbReference type="SMART" id="SM00448">
    <property type="entry name" value="REC"/>
    <property type="match status" value="1"/>
</dbReference>
<dbReference type="InterPro" id="IPR001789">
    <property type="entry name" value="Sig_transdc_resp-reg_receiver"/>
</dbReference>
<evidence type="ECO:0000313" key="13">
    <source>
        <dbReference type="RefSeq" id="XP_004510873.1"/>
    </source>
</evidence>
<dbReference type="GO" id="GO:0005634">
    <property type="term" value="C:nucleus"/>
    <property type="evidence" value="ECO:0007669"/>
    <property type="project" value="UniProtKB-SubCell"/>
</dbReference>
<feature type="domain" description="HTH myb-type" evidence="10">
    <location>
        <begin position="198"/>
        <end position="256"/>
    </location>
</feature>
<keyword evidence="2" id="KW-0597">Phosphoprotein</keyword>
<dbReference type="KEGG" id="cam:101510763"/>
<keyword evidence="4" id="KW-0805">Transcription regulation</keyword>
<evidence type="ECO:0000256" key="3">
    <source>
        <dbReference type="ARBA" id="ARBA00023012"/>
    </source>
</evidence>